<feature type="compositionally biased region" description="Basic residues" evidence="1">
    <location>
        <begin position="44"/>
        <end position="54"/>
    </location>
</feature>
<gene>
    <name evidence="2" type="ORF">EUGRSUZ_F03498</name>
</gene>
<dbReference type="Gramene" id="KCW70225">
    <property type="protein sequence ID" value="KCW70225"/>
    <property type="gene ID" value="EUGRSUZ_F03498"/>
</dbReference>
<protein>
    <submittedName>
        <fullName evidence="2">Uncharacterized protein</fullName>
    </submittedName>
</protein>
<dbReference type="EMBL" id="KK198758">
    <property type="protein sequence ID" value="KCW70225.1"/>
    <property type="molecule type" value="Genomic_DNA"/>
</dbReference>
<feature type="region of interest" description="Disordered" evidence="1">
    <location>
        <begin position="18"/>
        <end position="67"/>
    </location>
</feature>
<name>A0A059BX39_EUCGR</name>
<evidence type="ECO:0000313" key="2">
    <source>
        <dbReference type="EMBL" id="KCW70225.1"/>
    </source>
</evidence>
<accession>A0A059BX39</accession>
<sequence length="67" mass="7499">MMVAMPLKLTDAVDALSVQRPEVQNDRQEGAQDDVKYNKDKNKIHSLKGARRLQHKADHALPVPSPP</sequence>
<evidence type="ECO:0000256" key="1">
    <source>
        <dbReference type="SAM" id="MobiDB-lite"/>
    </source>
</evidence>
<proteinExistence type="predicted"/>
<dbReference type="AlphaFoldDB" id="A0A059BX39"/>
<feature type="compositionally biased region" description="Basic and acidic residues" evidence="1">
    <location>
        <begin position="23"/>
        <end position="43"/>
    </location>
</feature>
<reference evidence="2" key="1">
    <citation type="submission" date="2013-07" db="EMBL/GenBank/DDBJ databases">
        <title>The genome of Eucalyptus grandis.</title>
        <authorList>
            <person name="Schmutz J."/>
            <person name="Hayes R."/>
            <person name="Myburg A."/>
            <person name="Tuskan G."/>
            <person name="Grattapaglia D."/>
            <person name="Rokhsar D.S."/>
        </authorList>
    </citation>
    <scope>NUCLEOTIDE SEQUENCE</scope>
    <source>
        <tissue evidence="2">Leaf extractions</tissue>
    </source>
</reference>
<dbReference type="InParanoid" id="A0A059BX39"/>
<organism evidence="2">
    <name type="scientific">Eucalyptus grandis</name>
    <name type="common">Flooded gum</name>
    <dbReference type="NCBI Taxonomy" id="71139"/>
    <lineage>
        <taxon>Eukaryota</taxon>
        <taxon>Viridiplantae</taxon>
        <taxon>Streptophyta</taxon>
        <taxon>Embryophyta</taxon>
        <taxon>Tracheophyta</taxon>
        <taxon>Spermatophyta</taxon>
        <taxon>Magnoliopsida</taxon>
        <taxon>eudicotyledons</taxon>
        <taxon>Gunneridae</taxon>
        <taxon>Pentapetalae</taxon>
        <taxon>rosids</taxon>
        <taxon>malvids</taxon>
        <taxon>Myrtales</taxon>
        <taxon>Myrtaceae</taxon>
        <taxon>Myrtoideae</taxon>
        <taxon>Eucalypteae</taxon>
        <taxon>Eucalyptus</taxon>
    </lineage>
</organism>